<evidence type="ECO:0008006" key="4">
    <source>
        <dbReference type="Google" id="ProtNLM"/>
    </source>
</evidence>
<dbReference type="EMBL" id="JABUXR010000002">
    <property type="protein sequence ID" value="MBD8085023.1"/>
    <property type="molecule type" value="Genomic_DNA"/>
</dbReference>
<sequence>MSKNLLLGTILGGAATYVVWKCLSDKQKNNIKKNVNSYVNEVADASTDYALNALDIIDEKLAEHDASEKLDDLGSRFSKTADKVKSKANHVVDHFTNDDFDKETAEIRQQLAKNSDPDIIIDATNQTNASAKPDNQDSKSDSAEESKTDKD</sequence>
<name>A0ABR8ZIA9_9LACO</name>
<gene>
    <name evidence="2" type="ORF">HUK45_01880</name>
</gene>
<feature type="compositionally biased region" description="Basic and acidic residues" evidence="1">
    <location>
        <begin position="134"/>
        <end position="151"/>
    </location>
</feature>
<accession>A0ABR8ZIA9</accession>
<evidence type="ECO:0000313" key="2">
    <source>
        <dbReference type="EMBL" id="MBD8085023.1"/>
    </source>
</evidence>
<keyword evidence="3" id="KW-1185">Reference proteome</keyword>
<comment type="caution">
    <text evidence="2">The sequence shown here is derived from an EMBL/GenBank/DDBJ whole genome shotgun (WGS) entry which is preliminary data.</text>
</comment>
<dbReference type="Proteomes" id="UP000645007">
    <property type="component" value="Unassembled WGS sequence"/>
</dbReference>
<evidence type="ECO:0000313" key="3">
    <source>
        <dbReference type="Proteomes" id="UP000645007"/>
    </source>
</evidence>
<dbReference type="RefSeq" id="WP_191910833.1">
    <property type="nucleotide sequence ID" value="NZ_CAKOBX010000001.1"/>
</dbReference>
<organism evidence="2 3">
    <name type="scientific">Limosilactobacillus urinaemulieris</name>
    <dbReference type="NCBI Taxonomy" id="2742600"/>
    <lineage>
        <taxon>Bacteria</taxon>
        <taxon>Bacillati</taxon>
        <taxon>Bacillota</taxon>
        <taxon>Bacilli</taxon>
        <taxon>Lactobacillales</taxon>
        <taxon>Lactobacillaceae</taxon>
        <taxon>Limosilactobacillus</taxon>
    </lineage>
</organism>
<evidence type="ECO:0000256" key="1">
    <source>
        <dbReference type="SAM" id="MobiDB-lite"/>
    </source>
</evidence>
<proteinExistence type="predicted"/>
<protein>
    <recommendedName>
        <fullName evidence="4">YtxH domain-containing protein</fullName>
    </recommendedName>
</protein>
<feature type="region of interest" description="Disordered" evidence="1">
    <location>
        <begin position="111"/>
        <end position="151"/>
    </location>
</feature>
<reference evidence="2 3" key="1">
    <citation type="submission" date="2020-06" db="EMBL/GenBank/DDBJ databases">
        <title>Limosilactobacillus sp. nov.</title>
        <authorList>
            <person name="Ksiezarek M."/>
            <person name="Goncalves Ribeiro T."/>
            <person name="Rocha J."/>
            <person name="Grosso F."/>
            <person name="Peixe L."/>
        </authorList>
    </citation>
    <scope>NUCLEOTIDE SEQUENCE [LARGE SCALE GENOMIC DNA]</scope>
    <source>
        <strain evidence="3">c9Ua_26_M</strain>
    </source>
</reference>